<dbReference type="GO" id="GO:0008168">
    <property type="term" value="F:methyltransferase activity"/>
    <property type="evidence" value="ECO:0007669"/>
    <property type="project" value="UniProtKB-KW"/>
</dbReference>
<sequence length="256" mass="28422">MITNGGAAARNPDTSDWDAATYDRLANPMTRWGRVVLERLPLEGQERVLDAGCGSGRVTEHLCQRLRRGMVIALDLSPAMLAEARRRLALFGEQVTFVRADLARPLPLKAVDAVFSTATFHWIRDHDALFANLAAVLRPGGTLVAQCGGAGNIQRVHAAAKAAGVDLDPTHFATPEETSRRLITAGFTRVQCWLHQEPTPIAPGEPLETYLRTVCLRRHFELLPVPDREPFLREVARRLKEPVIDYVRLNILARRA</sequence>
<protein>
    <submittedName>
        <fullName evidence="4">Methyltransferase domain-containing protein</fullName>
    </submittedName>
</protein>
<keyword evidence="1 4" id="KW-0489">Methyltransferase</keyword>
<accession>A0ABV4BH82</accession>
<gene>
    <name evidence="4" type="ORF">ABC977_15920</name>
</gene>
<evidence type="ECO:0000256" key="1">
    <source>
        <dbReference type="ARBA" id="ARBA00022603"/>
    </source>
</evidence>
<proteinExistence type="predicted"/>
<evidence type="ECO:0000256" key="2">
    <source>
        <dbReference type="ARBA" id="ARBA00022679"/>
    </source>
</evidence>
<evidence type="ECO:0000259" key="3">
    <source>
        <dbReference type="Pfam" id="PF13649"/>
    </source>
</evidence>
<dbReference type="RefSeq" id="WP_369668277.1">
    <property type="nucleotide sequence ID" value="NZ_JBDKXB010000031.1"/>
</dbReference>
<dbReference type="SUPFAM" id="SSF53335">
    <property type="entry name" value="S-adenosyl-L-methionine-dependent methyltransferases"/>
    <property type="match status" value="1"/>
</dbReference>
<name>A0ABV4BH82_9GAMM</name>
<dbReference type="InterPro" id="IPR041698">
    <property type="entry name" value="Methyltransf_25"/>
</dbReference>
<feature type="domain" description="Methyltransferase" evidence="3">
    <location>
        <begin position="48"/>
        <end position="141"/>
    </location>
</feature>
<dbReference type="PANTHER" id="PTHR43861">
    <property type="entry name" value="TRANS-ACONITATE 2-METHYLTRANSFERASE-RELATED"/>
    <property type="match status" value="1"/>
</dbReference>
<organism evidence="4 5">
    <name type="scientific">Thioalkalicoccus limnaeus</name>
    <dbReference type="NCBI Taxonomy" id="120681"/>
    <lineage>
        <taxon>Bacteria</taxon>
        <taxon>Pseudomonadati</taxon>
        <taxon>Pseudomonadota</taxon>
        <taxon>Gammaproteobacteria</taxon>
        <taxon>Chromatiales</taxon>
        <taxon>Chromatiaceae</taxon>
        <taxon>Thioalkalicoccus</taxon>
    </lineage>
</organism>
<reference evidence="4 5" key="1">
    <citation type="submission" date="2024-05" db="EMBL/GenBank/DDBJ databases">
        <title>Genome Sequence and Characterization of the New Strain Purple Sulfur Bacterium of Genus Thioalkalicoccus.</title>
        <authorList>
            <person name="Bryantseva I.A."/>
            <person name="Kyndt J.A."/>
            <person name="Imhoff J.F."/>
        </authorList>
    </citation>
    <scope>NUCLEOTIDE SEQUENCE [LARGE SCALE GENOMIC DNA]</scope>
    <source>
        <strain evidence="4 5">Um2</strain>
    </source>
</reference>
<dbReference type="PANTHER" id="PTHR43861:SF1">
    <property type="entry name" value="TRANS-ACONITATE 2-METHYLTRANSFERASE"/>
    <property type="match status" value="1"/>
</dbReference>
<evidence type="ECO:0000313" key="4">
    <source>
        <dbReference type="EMBL" id="MEY6433891.1"/>
    </source>
</evidence>
<comment type="caution">
    <text evidence="4">The sequence shown here is derived from an EMBL/GenBank/DDBJ whole genome shotgun (WGS) entry which is preliminary data.</text>
</comment>
<dbReference type="CDD" id="cd02440">
    <property type="entry name" value="AdoMet_MTases"/>
    <property type="match status" value="1"/>
</dbReference>
<dbReference type="Proteomes" id="UP001564408">
    <property type="component" value="Unassembled WGS sequence"/>
</dbReference>
<evidence type="ECO:0000313" key="5">
    <source>
        <dbReference type="Proteomes" id="UP001564408"/>
    </source>
</evidence>
<dbReference type="EMBL" id="JBDKXB010000031">
    <property type="protein sequence ID" value="MEY6433891.1"/>
    <property type="molecule type" value="Genomic_DNA"/>
</dbReference>
<keyword evidence="5" id="KW-1185">Reference proteome</keyword>
<keyword evidence="2" id="KW-0808">Transferase</keyword>
<dbReference type="Gene3D" id="3.40.50.150">
    <property type="entry name" value="Vaccinia Virus protein VP39"/>
    <property type="match status" value="1"/>
</dbReference>
<dbReference type="GO" id="GO:0032259">
    <property type="term" value="P:methylation"/>
    <property type="evidence" value="ECO:0007669"/>
    <property type="project" value="UniProtKB-KW"/>
</dbReference>
<dbReference type="Pfam" id="PF13649">
    <property type="entry name" value="Methyltransf_25"/>
    <property type="match status" value="1"/>
</dbReference>
<dbReference type="InterPro" id="IPR029063">
    <property type="entry name" value="SAM-dependent_MTases_sf"/>
</dbReference>